<protein>
    <recommendedName>
        <fullName evidence="3">DUF493 domain-containing protein</fullName>
    </recommendedName>
</protein>
<dbReference type="SUPFAM" id="SSF117991">
    <property type="entry name" value="YbeD/HP0495-like"/>
    <property type="match status" value="1"/>
</dbReference>
<dbReference type="EMBL" id="JALJOU010000029">
    <property type="protein sequence ID" value="KAK9835202.1"/>
    <property type="molecule type" value="Genomic_DNA"/>
</dbReference>
<evidence type="ECO:0000313" key="1">
    <source>
        <dbReference type="EMBL" id="KAK9835202.1"/>
    </source>
</evidence>
<proteinExistence type="predicted"/>
<sequence>MLRLVPCVRLDVSGRSGRVARTKNVVLGSDASEETWRALDERVNTYPTKRSFKAIGVGGEGFAASMRSAVEGVVGHVREENVSLRPSSAGKYISVTVGPVLVESGDQVRSIYTAMREDERLKFFI</sequence>
<evidence type="ECO:0000313" key="2">
    <source>
        <dbReference type="Proteomes" id="UP001445335"/>
    </source>
</evidence>
<organism evidence="1 2">
    <name type="scientific">Elliptochloris bilobata</name>
    <dbReference type="NCBI Taxonomy" id="381761"/>
    <lineage>
        <taxon>Eukaryota</taxon>
        <taxon>Viridiplantae</taxon>
        <taxon>Chlorophyta</taxon>
        <taxon>core chlorophytes</taxon>
        <taxon>Trebouxiophyceae</taxon>
        <taxon>Trebouxiophyceae incertae sedis</taxon>
        <taxon>Elliptochloris clade</taxon>
        <taxon>Elliptochloris</taxon>
    </lineage>
</organism>
<keyword evidence="2" id="KW-1185">Reference proteome</keyword>
<gene>
    <name evidence="1" type="ORF">WJX81_005451</name>
</gene>
<dbReference type="PANTHER" id="PTHR34782">
    <property type="entry name" value="PHOSPHORIBOSYLFORMYLGLYCINAMIDINE SYNTHASE"/>
    <property type="match status" value="1"/>
</dbReference>
<name>A0AAW1RPJ0_9CHLO</name>
<dbReference type="AlphaFoldDB" id="A0AAW1RPJ0"/>
<dbReference type="Pfam" id="PF04359">
    <property type="entry name" value="DUF493"/>
    <property type="match status" value="1"/>
</dbReference>
<dbReference type="Proteomes" id="UP001445335">
    <property type="component" value="Unassembled WGS sequence"/>
</dbReference>
<dbReference type="Gene3D" id="3.30.70.260">
    <property type="match status" value="1"/>
</dbReference>
<comment type="caution">
    <text evidence="1">The sequence shown here is derived from an EMBL/GenBank/DDBJ whole genome shotgun (WGS) entry which is preliminary data.</text>
</comment>
<dbReference type="InterPro" id="IPR027471">
    <property type="entry name" value="YbeD-like_sf"/>
</dbReference>
<reference evidence="1 2" key="1">
    <citation type="journal article" date="2024" name="Nat. Commun.">
        <title>Phylogenomics reveals the evolutionary origins of lichenization in chlorophyte algae.</title>
        <authorList>
            <person name="Puginier C."/>
            <person name="Libourel C."/>
            <person name="Otte J."/>
            <person name="Skaloud P."/>
            <person name="Haon M."/>
            <person name="Grisel S."/>
            <person name="Petersen M."/>
            <person name="Berrin J.G."/>
            <person name="Delaux P.M."/>
            <person name="Dal Grande F."/>
            <person name="Keller J."/>
        </authorList>
    </citation>
    <scope>NUCLEOTIDE SEQUENCE [LARGE SCALE GENOMIC DNA]</scope>
    <source>
        <strain evidence="1 2">SAG 245.80</strain>
    </source>
</reference>
<dbReference type="InterPro" id="IPR007454">
    <property type="entry name" value="UPF0250_YbeD-like"/>
</dbReference>
<accession>A0AAW1RPJ0</accession>
<evidence type="ECO:0008006" key="3">
    <source>
        <dbReference type="Google" id="ProtNLM"/>
    </source>
</evidence>
<dbReference type="PANTHER" id="PTHR34782:SF1">
    <property type="entry name" value="PHOSPHORIBOSYLFORMYLGLYCINAMIDINE SYNTHASE"/>
    <property type="match status" value="1"/>
</dbReference>